<evidence type="ECO:0000313" key="2">
    <source>
        <dbReference type="Proteomes" id="UP000034883"/>
    </source>
</evidence>
<dbReference type="STRING" id="927083.DB32_002029"/>
<sequence length="323" mass="33319">MSARSIGVVLAGVGLFGASMSLACGPSLDPPSVVDRTRIVAARVSVVDAPEIAQPAPGDAIVIEWITIRPAGPEEIAATLVACAPLPGSTGAPACTPGTIVVLPPRAPSIEPLRTELVVPEGAGRELLITGAVCVGGGTPALVDTGDVPECEGGPEGERAELVVLNVPLATGEAANRHPSIADEAWTLAGDAWDPPSAEPPLDGCAELEIPQIDSSERADRTITITASDADRETYVAVEGDPPANVDKREVLQISHFATAGRFERTFSAVDDTTTQDPAIEIDWALPEIDEVPESGLLVRFTAVVRDGRGGVDVSERVACVVP</sequence>
<organism evidence="1 2">
    <name type="scientific">Sandaracinus amylolyticus</name>
    <dbReference type="NCBI Taxonomy" id="927083"/>
    <lineage>
        <taxon>Bacteria</taxon>
        <taxon>Pseudomonadati</taxon>
        <taxon>Myxococcota</taxon>
        <taxon>Polyangia</taxon>
        <taxon>Polyangiales</taxon>
        <taxon>Sandaracinaceae</taxon>
        <taxon>Sandaracinus</taxon>
    </lineage>
</organism>
<dbReference type="KEGG" id="samy:DB32_002029"/>
<dbReference type="EMBL" id="CP011125">
    <property type="protein sequence ID" value="AKF04880.1"/>
    <property type="molecule type" value="Genomic_DNA"/>
</dbReference>
<protein>
    <submittedName>
        <fullName evidence="1">Uncharacterized protein</fullName>
    </submittedName>
</protein>
<dbReference type="PROSITE" id="PS51257">
    <property type="entry name" value="PROKAR_LIPOPROTEIN"/>
    <property type="match status" value="1"/>
</dbReference>
<accession>A0A0F6W1B2</accession>
<gene>
    <name evidence="1" type="ORF">DB32_002029</name>
</gene>
<proteinExistence type="predicted"/>
<keyword evidence="2" id="KW-1185">Reference proteome</keyword>
<dbReference type="Proteomes" id="UP000034883">
    <property type="component" value="Chromosome"/>
</dbReference>
<name>A0A0F6W1B2_9BACT</name>
<evidence type="ECO:0000313" key="1">
    <source>
        <dbReference type="EMBL" id="AKF04880.1"/>
    </source>
</evidence>
<dbReference type="AlphaFoldDB" id="A0A0F6W1B2"/>
<reference evidence="1 2" key="1">
    <citation type="submission" date="2015-03" db="EMBL/GenBank/DDBJ databases">
        <title>Genome assembly of Sandaracinus amylolyticus DSM 53668.</title>
        <authorList>
            <person name="Sharma G."/>
            <person name="Subramanian S."/>
        </authorList>
    </citation>
    <scope>NUCLEOTIDE SEQUENCE [LARGE SCALE GENOMIC DNA]</scope>
    <source>
        <strain evidence="1 2">DSM 53668</strain>
    </source>
</reference>
<dbReference type="RefSeq" id="WP_053232177.1">
    <property type="nucleotide sequence ID" value="NZ_CP011125.1"/>
</dbReference>